<evidence type="ECO:0000259" key="2">
    <source>
        <dbReference type="Pfam" id="PF00345"/>
    </source>
</evidence>
<dbReference type="SUPFAM" id="SSF49354">
    <property type="entry name" value="PapD-like"/>
    <property type="match status" value="1"/>
</dbReference>
<dbReference type="Proteomes" id="UP000319931">
    <property type="component" value="Unassembled WGS sequence"/>
</dbReference>
<feature type="signal peptide" evidence="1">
    <location>
        <begin position="1"/>
        <end position="34"/>
    </location>
</feature>
<feature type="chain" id="PRO_5021270984" evidence="1">
    <location>
        <begin position="35"/>
        <end position="250"/>
    </location>
</feature>
<dbReference type="Pfam" id="PF00345">
    <property type="entry name" value="PapD_N"/>
    <property type="match status" value="1"/>
</dbReference>
<dbReference type="GO" id="GO:0030288">
    <property type="term" value="C:outer membrane-bounded periplasmic space"/>
    <property type="evidence" value="ECO:0007669"/>
    <property type="project" value="InterPro"/>
</dbReference>
<evidence type="ECO:0000256" key="1">
    <source>
        <dbReference type="SAM" id="SignalP"/>
    </source>
</evidence>
<evidence type="ECO:0000313" key="4">
    <source>
        <dbReference type="Proteomes" id="UP000319931"/>
    </source>
</evidence>
<dbReference type="AlphaFoldDB" id="A0A502G034"/>
<dbReference type="PROSITE" id="PS51318">
    <property type="entry name" value="TAT"/>
    <property type="match status" value="1"/>
</dbReference>
<evidence type="ECO:0000313" key="3">
    <source>
        <dbReference type="EMBL" id="TPG54902.1"/>
    </source>
</evidence>
<organism evidence="3 4">
    <name type="scientific">Sphingomonas glacialis</name>
    <dbReference type="NCBI Taxonomy" id="658225"/>
    <lineage>
        <taxon>Bacteria</taxon>
        <taxon>Pseudomonadati</taxon>
        <taxon>Pseudomonadota</taxon>
        <taxon>Alphaproteobacteria</taxon>
        <taxon>Sphingomonadales</taxon>
        <taxon>Sphingomonadaceae</taxon>
        <taxon>Sphingomonas</taxon>
    </lineage>
</organism>
<keyword evidence="1" id="KW-0732">Signal</keyword>
<name>A0A502G034_9SPHN</name>
<reference evidence="3 4" key="1">
    <citation type="journal article" date="2019" name="Environ. Microbiol.">
        <title>Species interactions and distinct microbial communities in high Arctic permafrost affected cryosols are associated with the CH4 and CO2 gas fluxes.</title>
        <authorList>
            <person name="Altshuler I."/>
            <person name="Hamel J."/>
            <person name="Turney S."/>
            <person name="Magnuson E."/>
            <person name="Levesque R."/>
            <person name="Greer C."/>
            <person name="Whyte L.G."/>
        </authorList>
    </citation>
    <scope>NUCLEOTIDE SEQUENCE [LARGE SCALE GENOMIC DNA]</scope>
    <source>
        <strain evidence="3 4">E6.1</strain>
    </source>
</reference>
<dbReference type="InterPro" id="IPR016147">
    <property type="entry name" value="Pili_assmbl_chaperone_N"/>
</dbReference>
<sequence length="250" mass="26319">MEISAMTRPSILRGGVATGALAAALLCLSPAAQAQSLAVNPINVLMAPGQMATLLTVINQGQAETAVQIRAFVWSQKDGIDVLTPSDDVVASPPLTRIVPGGTQIVRLVLRKPVIGREATYRILLDQIPAAAEAGVVRVALRMSLPVFAQPTTRVAPKVSFHIERDATGSYLVALNDGAHHDAIRDLTLSTANGTALKLEDAQLPYILAGATRRWHIAPDAALASATGPFMLTASTETGVLKRLPVAFRP</sequence>
<dbReference type="InterPro" id="IPR013783">
    <property type="entry name" value="Ig-like_fold"/>
</dbReference>
<feature type="domain" description="Pili assembly chaperone N-terminal" evidence="2">
    <location>
        <begin position="37"/>
        <end position="152"/>
    </location>
</feature>
<dbReference type="GO" id="GO:0071555">
    <property type="term" value="P:cell wall organization"/>
    <property type="evidence" value="ECO:0007669"/>
    <property type="project" value="InterPro"/>
</dbReference>
<dbReference type="PANTHER" id="PTHR30251">
    <property type="entry name" value="PILUS ASSEMBLY CHAPERONE"/>
    <property type="match status" value="1"/>
</dbReference>
<dbReference type="InterPro" id="IPR050643">
    <property type="entry name" value="Periplasmic_pilus_chap"/>
</dbReference>
<proteinExistence type="predicted"/>
<dbReference type="PANTHER" id="PTHR30251:SF4">
    <property type="entry name" value="SLR1668 PROTEIN"/>
    <property type="match status" value="1"/>
</dbReference>
<comment type="caution">
    <text evidence="3">The sequence shown here is derived from an EMBL/GenBank/DDBJ whole genome shotgun (WGS) entry which is preliminary data.</text>
</comment>
<gene>
    <name evidence="3" type="ORF">EAH76_09895</name>
</gene>
<protein>
    <submittedName>
        <fullName evidence="3">Molecular chaperone</fullName>
    </submittedName>
</protein>
<accession>A0A502G034</accession>
<dbReference type="OrthoDB" id="511700at2"/>
<dbReference type="Gene3D" id="2.60.40.10">
    <property type="entry name" value="Immunoglobulins"/>
    <property type="match status" value="1"/>
</dbReference>
<dbReference type="InterPro" id="IPR006311">
    <property type="entry name" value="TAT_signal"/>
</dbReference>
<keyword evidence="4" id="KW-1185">Reference proteome</keyword>
<dbReference type="InterPro" id="IPR008962">
    <property type="entry name" value="PapD-like_sf"/>
</dbReference>
<dbReference type="EMBL" id="RCZC01000002">
    <property type="protein sequence ID" value="TPG54902.1"/>
    <property type="molecule type" value="Genomic_DNA"/>
</dbReference>